<dbReference type="InterPro" id="IPR050482">
    <property type="entry name" value="Sensor_HK_TwoCompSys"/>
</dbReference>
<comment type="caution">
    <text evidence="5">The sequence shown here is derived from an EMBL/GenBank/DDBJ whole genome shotgun (WGS) entry which is preliminary data.</text>
</comment>
<dbReference type="Pfam" id="PF13185">
    <property type="entry name" value="GAF_2"/>
    <property type="match status" value="1"/>
</dbReference>
<evidence type="ECO:0000256" key="3">
    <source>
        <dbReference type="ARBA" id="ARBA00023012"/>
    </source>
</evidence>
<evidence type="ECO:0000256" key="2">
    <source>
        <dbReference type="ARBA" id="ARBA00022777"/>
    </source>
</evidence>
<dbReference type="PANTHER" id="PTHR24421">
    <property type="entry name" value="NITRATE/NITRITE SENSOR PROTEIN NARX-RELATED"/>
    <property type="match status" value="1"/>
</dbReference>
<dbReference type="Gene3D" id="3.30.450.40">
    <property type="match status" value="2"/>
</dbReference>
<dbReference type="InterPro" id="IPR029016">
    <property type="entry name" value="GAF-like_dom_sf"/>
</dbReference>
<dbReference type="InterPro" id="IPR036890">
    <property type="entry name" value="HATPase_C_sf"/>
</dbReference>
<dbReference type="GO" id="GO:0046983">
    <property type="term" value="F:protein dimerization activity"/>
    <property type="evidence" value="ECO:0007669"/>
    <property type="project" value="InterPro"/>
</dbReference>
<sequence length="559" mass="59788">MSLPVSPSLLTRLLRLAGHLDAAQALAELVSAAADHTGAKYAAIASIDAFGETTEFHQRGIDEETAAVLGRPPRGHGVLGALPDDGVLLLEDLTAHPDFGGFPPGHPPMHAFLGVNVTLGGEVLGRLYLAEKDGGFTDQDVETVQLLAAAAAVAIDNAQLYDQAQRREKWLEASQEITTMLLEGSEEEDVLQLVARRTREAADADAAVIVLPSVEDWVVEIVEGAGAASLLGQQLPTRGPAIQTVRSGVGRIVESISRQAASFVPPARRFERALYAPLRARGSQESTTTVGILILFRNPGRVPFTQEDLEIAHDFGSQAALALRLAAARHAEDVASLLSERNRIARDLHDLAIQQLFATGMRLERARSMLASSATAVVHPTAAQVHDEIEEAIDGVDEAVRQIRGIVRSLRDRDEQLPVVERLVREASLARASLGYAPSMLLTLDGRDVSQVDAGDEDATEIDARLGEQLGDDVVAVVREGLSNVARHAAATSARVEVQIETRTVQVIVTDDGRGPDPEVDRRSGLANLVARAEEHDGAARLSPVPEGGSRLVWEAWIG</sequence>
<feature type="domain" description="GAF" evidence="4">
    <location>
        <begin position="21"/>
        <end position="165"/>
    </location>
</feature>
<name>A0A2A9D1J3_9MICO</name>
<dbReference type="InterPro" id="IPR003018">
    <property type="entry name" value="GAF"/>
</dbReference>
<proteinExistence type="predicted"/>
<keyword evidence="1" id="KW-0808">Transferase</keyword>
<dbReference type="RefSeq" id="WP_098469153.1">
    <property type="nucleotide sequence ID" value="NZ_PDJD01000001.1"/>
</dbReference>
<reference evidence="5 6" key="1">
    <citation type="submission" date="2017-10" db="EMBL/GenBank/DDBJ databases">
        <title>Sequencing the genomes of 1000 actinobacteria strains.</title>
        <authorList>
            <person name="Klenk H.-P."/>
        </authorList>
    </citation>
    <scope>NUCLEOTIDE SEQUENCE [LARGE SCALE GENOMIC DNA]</scope>
    <source>
        <strain evidence="5 6">DSM 21801</strain>
    </source>
</reference>
<evidence type="ECO:0000313" key="6">
    <source>
        <dbReference type="Proteomes" id="UP000224915"/>
    </source>
</evidence>
<dbReference type="InterPro" id="IPR011712">
    <property type="entry name" value="Sig_transdc_His_kin_sub3_dim/P"/>
</dbReference>
<gene>
    <name evidence="5" type="ORF">ATL40_1710</name>
</gene>
<keyword evidence="2 5" id="KW-0418">Kinase</keyword>
<dbReference type="CDD" id="cd16917">
    <property type="entry name" value="HATPase_UhpB-NarQ-NarX-like"/>
    <property type="match status" value="1"/>
</dbReference>
<keyword evidence="6" id="KW-1185">Reference proteome</keyword>
<dbReference type="GO" id="GO:0000155">
    <property type="term" value="F:phosphorelay sensor kinase activity"/>
    <property type="evidence" value="ECO:0007669"/>
    <property type="project" value="InterPro"/>
</dbReference>
<dbReference type="SMART" id="SM00065">
    <property type="entry name" value="GAF"/>
    <property type="match status" value="2"/>
</dbReference>
<keyword evidence="3" id="KW-0902">Two-component regulatory system</keyword>
<dbReference type="GO" id="GO:0016020">
    <property type="term" value="C:membrane"/>
    <property type="evidence" value="ECO:0007669"/>
    <property type="project" value="InterPro"/>
</dbReference>
<dbReference type="OrthoDB" id="5241249at2"/>
<dbReference type="PANTHER" id="PTHR24421:SF61">
    <property type="entry name" value="OXYGEN SENSOR HISTIDINE KINASE NREB"/>
    <property type="match status" value="1"/>
</dbReference>
<dbReference type="Gene3D" id="3.30.565.10">
    <property type="entry name" value="Histidine kinase-like ATPase, C-terminal domain"/>
    <property type="match status" value="1"/>
</dbReference>
<dbReference type="SUPFAM" id="SSF55781">
    <property type="entry name" value="GAF domain-like"/>
    <property type="match status" value="2"/>
</dbReference>
<accession>A0A2A9D1J3</accession>
<evidence type="ECO:0000313" key="5">
    <source>
        <dbReference type="EMBL" id="PFG20125.1"/>
    </source>
</evidence>
<protein>
    <submittedName>
        <fullName evidence="5">Signal transduction histidine kinase</fullName>
    </submittedName>
</protein>
<dbReference type="Pfam" id="PF01590">
    <property type="entry name" value="GAF"/>
    <property type="match status" value="1"/>
</dbReference>
<organism evidence="5 6">
    <name type="scientific">Serinibacter salmoneus</name>
    <dbReference type="NCBI Taxonomy" id="556530"/>
    <lineage>
        <taxon>Bacteria</taxon>
        <taxon>Bacillati</taxon>
        <taxon>Actinomycetota</taxon>
        <taxon>Actinomycetes</taxon>
        <taxon>Micrococcales</taxon>
        <taxon>Beutenbergiaceae</taxon>
        <taxon>Serinibacter</taxon>
    </lineage>
</organism>
<dbReference type="Pfam" id="PF07730">
    <property type="entry name" value="HisKA_3"/>
    <property type="match status" value="1"/>
</dbReference>
<evidence type="ECO:0000256" key="1">
    <source>
        <dbReference type="ARBA" id="ARBA00022679"/>
    </source>
</evidence>
<dbReference type="Proteomes" id="UP000224915">
    <property type="component" value="Unassembled WGS sequence"/>
</dbReference>
<dbReference type="Gene3D" id="1.20.5.1930">
    <property type="match status" value="1"/>
</dbReference>
<dbReference type="SUPFAM" id="SSF55874">
    <property type="entry name" value="ATPase domain of HSP90 chaperone/DNA topoisomerase II/histidine kinase"/>
    <property type="match status" value="1"/>
</dbReference>
<evidence type="ECO:0000259" key="4">
    <source>
        <dbReference type="SMART" id="SM00065"/>
    </source>
</evidence>
<feature type="domain" description="GAF" evidence="4">
    <location>
        <begin position="186"/>
        <end position="333"/>
    </location>
</feature>
<dbReference type="EMBL" id="PDJD01000001">
    <property type="protein sequence ID" value="PFG20125.1"/>
    <property type="molecule type" value="Genomic_DNA"/>
</dbReference>
<dbReference type="AlphaFoldDB" id="A0A2A9D1J3"/>